<name>A0ABD5RGZ7_9EURY</name>
<comment type="caution">
    <text evidence="1">The sequence shown here is derived from an EMBL/GenBank/DDBJ whole genome shotgun (WGS) entry which is preliminary data.</text>
</comment>
<proteinExistence type="predicted"/>
<evidence type="ECO:0008006" key="3">
    <source>
        <dbReference type="Google" id="ProtNLM"/>
    </source>
</evidence>
<dbReference type="RefSeq" id="WP_247418032.1">
    <property type="nucleotide sequence ID" value="NZ_JALLGW010000001.1"/>
</dbReference>
<protein>
    <recommendedName>
        <fullName evidence="3">DUF5611 domain-containing protein</fullName>
    </recommendedName>
</protein>
<dbReference type="EMBL" id="JBHSQH010000001">
    <property type="protein sequence ID" value="MFC5969711.1"/>
    <property type="molecule type" value="Genomic_DNA"/>
</dbReference>
<keyword evidence="2" id="KW-1185">Reference proteome</keyword>
<dbReference type="AlphaFoldDB" id="A0ABD5RGZ7"/>
<dbReference type="Proteomes" id="UP001596099">
    <property type="component" value="Unassembled WGS sequence"/>
</dbReference>
<organism evidence="1 2">
    <name type="scientific">Halomarina salina</name>
    <dbReference type="NCBI Taxonomy" id="1872699"/>
    <lineage>
        <taxon>Archaea</taxon>
        <taxon>Methanobacteriati</taxon>
        <taxon>Methanobacteriota</taxon>
        <taxon>Stenosarchaea group</taxon>
        <taxon>Halobacteria</taxon>
        <taxon>Halobacteriales</taxon>
        <taxon>Natronomonadaceae</taxon>
        <taxon>Halomarina</taxon>
    </lineage>
</organism>
<evidence type="ECO:0000313" key="2">
    <source>
        <dbReference type="Proteomes" id="UP001596099"/>
    </source>
</evidence>
<evidence type="ECO:0000313" key="1">
    <source>
        <dbReference type="EMBL" id="MFC5969711.1"/>
    </source>
</evidence>
<sequence length="96" mass="10822">MGTIKFDVPDELEDRFREWAMKRFGHKRGSLGKAGEEAVSVWVAEQDIDLEITPAQNPILSKRGALSQVEASSTDLKHSVGEMLLEEHRAKRDTDE</sequence>
<gene>
    <name evidence="1" type="ORF">ACFPYI_00055</name>
</gene>
<accession>A0ABD5RGZ7</accession>
<reference evidence="1 2" key="1">
    <citation type="journal article" date="2019" name="Int. J. Syst. Evol. Microbiol.">
        <title>The Global Catalogue of Microorganisms (GCM) 10K type strain sequencing project: providing services to taxonomists for standard genome sequencing and annotation.</title>
        <authorList>
            <consortium name="The Broad Institute Genomics Platform"/>
            <consortium name="The Broad Institute Genome Sequencing Center for Infectious Disease"/>
            <person name="Wu L."/>
            <person name="Ma J."/>
        </authorList>
    </citation>
    <scope>NUCLEOTIDE SEQUENCE [LARGE SCALE GENOMIC DNA]</scope>
    <source>
        <strain evidence="1 2">CGMCC 1.12543</strain>
    </source>
</reference>